<dbReference type="InterPro" id="IPR001387">
    <property type="entry name" value="Cro/C1-type_HTH"/>
</dbReference>
<dbReference type="RefSeq" id="WP_094795722.1">
    <property type="nucleotide sequence ID" value="NZ_NEVK01000001.1"/>
</dbReference>
<dbReference type="GO" id="GO:0003677">
    <property type="term" value="F:DNA binding"/>
    <property type="evidence" value="ECO:0007669"/>
    <property type="project" value="InterPro"/>
</dbReference>
<dbReference type="Pfam" id="PF09722">
    <property type="entry name" value="Xre_MbcA_ParS_C"/>
    <property type="match status" value="1"/>
</dbReference>
<evidence type="ECO:0000259" key="1">
    <source>
        <dbReference type="Pfam" id="PF09722"/>
    </source>
</evidence>
<organism evidence="3 4">
    <name type="scientific">Bordetella genomosp. 7</name>
    <dbReference type="NCBI Taxonomy" id="1416805"/>
    <lineage>
        <taxon>Bacteria</taxon>
        <taxon>Pseudomonadati</taxon>
        <taxon>Pseudomonadota</taxon>
        <taxon>Betaproteobacteria</taxon>
        <taxon>Burkholderiales</taxon>
        <taxon>Alcaligenaceae</taxon>
        <taxon>Bordetella</taxon>
    </lineage>
</organism>
<dbReference type="InterPro" id="IPR010982">
    <property type="entry name" value="Lambda_DNA-bd_dom_sf"/>
</dbReference>
<evidence type="ECO:0000313" key="4">
    <source>
        <dbReference type="Proteomes" id="UP000216947"/>
    </source>
</evidence>
<keyword evidence="4" id="KW-1185">Reference proteome</keyword>
<reference evidence="4" key="1">
    <citation type="submission" date="2017-05" db="EMBL/GenBank/DDBJ databases">
        <title>Complete and WGS of Bordetella genogroups.</title>
        <authorList>
            <person name="Spilker T."/>
            <person name="Lipuma J."/>
        </authorList>
    </citation>
    <scope>NUCLEOTIDE SEQUENCE [LARGE SCALE GENOMIC DNA]</scope>
    <source>
        <strain evidence="4">AU18089</strain>
    </source>
</reference>
<name>A0A261RQ78_9BORD</name>
<sequence length="123" mass="13335">MTALRHIKPTPDAVLAKAVLRAADQLGLRQADLAAVLGVHRTAISRLKQNPSLDPASKQGELAVLLLRLARALYTLAGGDPDWIRHFMHTPNRVTGGIPARQIESIQGLMTVLQFTDAIRGKT</sequence>
<protein>
    <submittedName>
        <fullName evidence="3">Uncharacterized protein</fullName>
    </submittedName>
</protein>
<dbReference type="EMBL" id="NEVK01000001">
    <property type="protein sequence ID" value="OZI27206.1"/>
    <property type="molecule type" value="Genomic_DNA"/>
</dbReference>
<dbReference type="AlphaFoldDB" id="A0A261RQ78"/>
<feature type="domain" description="Antitoxin Xre/MbcA/ParS-like toxin-binding" evidence="1">
    <location>
        <begin position="72"/>
        <end position="121"/>
    </location>
</feature>
<accession>A0A261RQ78</accession>
<dbReference type="InterPro" id="IPR046847">
    <property type="entry name" value="Xre-like_HTH"/>
</dbReference>
<dbReference type="SUPFAM" id="SSF47413">
    <property type="entry name" value="lambda repressor-like DNA-binding domains"/>
    <property type="match status" value="1"/>
</dbReference>
<proteinExistence type="predicted"/>
<feature type="domain" description="Antitoxin Xre-like helix-turn-helix" evidence="2">
    <location>
        <begin position="7"/>
        <end position="68"/>
    </location>
</feature>
<gene>
    <name evidence="3" type="ORF">CAL19_00235</name>
</gene>
<dbReference type="CDD" id="cd00093">
    <property type="entry name" value="HTH_XRE"/>
    <property type="match status" value="1"/>
</dbReference>
<comment type="caution">
    <text evidence="3">The sequence shown here is derived from an EMBL/GenBank/DDBJ whole genome shotgun (WGS) entry which is preliminary data.</text>
</comment>
<dbReference type="InterPro" id="IPR024467">
    <property type="entry name" value="Xre/MbcA/ParS-like_toxin-bd"/>
</dbReference>
<evidence type="ECO:0000313" key="3">
    <source>
        <dbReference type="EMBL" id="OZI27206.1"/>
    </source>
</evidence>
<dbReference type="Pfam" id="PF20432">
    <property type="entry name" value="Xre-like-HTH"/>
    <property type="match status" value="1"/>
</dbReference>
<evidence type="ECO:0000259" key="2">
    <source>
        <dbReference type="Pfam" id="PF20432"/>
    </source>
</evidence>
<dbReference type="Proteomes" id="UP000216947">
    <property type="component" value="Unassembled WGS sequence"/>
</dbReference>